<sequence length="235" mass="25887">MNPTHEPLLQIRDLHKSYGSVKALAGVNLELEPGRIVGLLGENGCGKTTLLKIIAGMNAGYSGEVRILGNEPGPQTKAVTAFLPDSEFLPRKLTVAYCLDLYQDLFADFDRARARDMIAYFGLTESTKLSAMSKGMREKVQVSLTMSRRAKLYLLDEPISGIDPAAREGILQAVLDSLEPDSLLIMSTHLVHDLEAALDTVVFMRHGQITLTGDADDLRSEHGLSIDQLFRKVYR</sequence>
<dbReference type="InterPro" id="IPR027417">
    <property type="entry name" value="P-loop_NTPase"/>
</dbReference>
<organism evidence="5 6">
    <name type="scientific">Trueperella abortisuis</name>
    <dbReference type="NCBI Taxonomy" id="445930"/>
    <lineage>
        <taxon>Bacteria</taxon>
        <taxon>Bacillati</taxon>
        <taxon>Actinomycetota</taxon>
        <taxon>Actinomycetes</taxon>
        <taxon>Actinomycetales</taxon>
        <taxon>Actinomycetaceae</taxon>
        <taxon>Trueperella</taxon>
    </lineage>
</organism>
<dbReference type="Gene3D" id="3.40.50.300">
    <property type="entry name" value="P-loop containing nucleotide triphosphate hydrolases"/>
    <property type="match status" value="1"/>
</dbReference>
<name>A0ABT9PLY5_9ACTO</name>
<keyword evidence="6" id="KW-1185">Reference proteome</keyword>
<evidence type="ECO:0000313" key="5">
    <source>
        <dbReference type="EMBL" id="MDP9833476.1"/>
    </source>
</evidence>
<comment type="caution">
    <text evidence="5">The sequence shown here is derived from an EMBL/GenBank/DDBJ whole genome shotgun (WGS) entry which is preliminary data.</text>
</comment>
<keyword evidence="3 5" id="KW-0067">ATP-binding</keyword>
<protein>
    <submittedName>
        <fullName evidence="5">ABC-2 type transport system ATP-binding protein</fullName>
    </submittedName>
</protein>
<keyword evidence="1" id="KW-0813">Transport</keyword>
<evidence type="ECO:0000256" key="2">
    <source>
        <dbReference type="ARBA" id="ARBA00022741"/>
    </source>
</evidence>
<dbReference type="SUPFAM" id="SSF52540">
    <property type="entry name" value="P-loop containing nucleoside triphosphate hydrolases"/>
    <property type="match status" value="1"/>
</dbReference>
<dbReference type="PANTHER" id="PTHR42939">
    <property type="entry name" value="ABC TRANSPORTER ATP-BINDING PROTEIN ALBC-RELATED"/>
    <property type="match status" value="1"/>
</dbReference>
<dbReference type="InterPro" id="IPR003439">
    <property type="entry name" value="ABC_transporter-like_ATP-bd"/>
</dbReference>
<dbReference type="SMART" id="SM00382">
    <property type="entry name" value="AAA"/>
    <property type="match status" value="1"/>
</dbReference>
<evidence type="ECO:0000256" key="3">
    <source>
        <dbReference type="ARBA" id="ARBA00022840"/>
    </source>
</evidence>
<dbReference type="Pfam" id="PF00005">
    <property type="entry name" value="ABC_tran"/>
    <property type="match status" value="1"/>
</dbReference>
<dbReference type="CDD" id="cd03230">
    <property type="entry name" value="ABC_DR_subfamily_A"/>
    <property type="match status" value="1"/>
</dbReference>
<reference evidence="5 6" key="1">
    <citation type="submission" date="2023-07" db="EMBL/GenBank/DDBJ databases">
        <title>Sequencing the genomes of 1000 actinobacteria strains.</title>
        <authorList>
            <person name="Klenk H.-P."/>
        </authorList>
    </citation>
    <scope>NUCLEOTIDE SEQUENCE [LARGE SCALE GENOMIC DNA]</scope>
    <source>
        <strain evidence="5 6">DSM 19515</strain>
    </source>
</reference>
<accession>A0ABT9PLY5</accession>
<dbReference type="PROSITE" id="PS50893">
    <property type="entry name" value="ABC_TRANSPORTER_2"/>
    <property type="match status" value="1"/>
</dbReference>
<dbReference type="InterPro" id="IPR051782">
    <property type="entry name" value="ABC_Transporter_VariousFunc"/>
</dbReference>
<dbReference type="Proteomes" id="UP001230145">
    <property type="component" value="Unassembled WGS sequence"/>
</dbReference>
<dbReference type="PANTHER" id="PTHR42939:SF1">
    <property type="entry name" value="ABC TRANSPORTER ATP-BINDING PROTEIN ALBC-RELATED"/>
    <property type="match status" value="1"/>
</dbReference>
<keyword evidence="2" id="KW-0547">Nucleotide-binding</keyword>
<evidence type="ECO:0000259" key="4">
    <source>
        <dbReference type="PROSITE" id="PS50893"/>
    </source>
</evidence>
<dbReference type="RefSeq" id="WP_307635412.1">
    <property type="nucleotide sequence ID" value="NZ_JAUSQL010000001.1"/>
</dbReference>
<gene>
    <name evidence="5" type="ORF">J2S45_002155</name>
</gene>
<dbReference type="InterPro" id="IPR003593">
    <property type="entry name" value="AAA+_ATPase"/>
</dbReference>
<evidence type="ECO:0000256" key="1">
    <source>
        <dbReference type="ARBA" id="ARBA00022448"/>
    </source>
</evidence>
<feature type="domain" description="ABC transporter" evidence="4">
    <location>
        <begin position="9"/>
        <end position="231"/>
    </location>
</feature>
<dbReference type="GO" id="GO:0005524">
    <property type="term" value="F:ATP binding"/>
    <property type="evidence" value="ECO:0007669"/>
    <property type="project" value="UniProtKB-KW"/>
</dbReference>
<proteinExistence type="predicted"/>
<dbReference type="EMBL" id="JAUSQL010000001">
    <property type="protein sequence ID" value="MDP9833476.1"/>
    <property type="molecule type" value="Genomic_DNA"/>
</dbReference>
<evidence type="ECO:0000313" key="6">
    <source>
        <dbReference type="Proteomes" id="UP001230145"/>
    </source>
</evidence>